<dbReference type="EMBL" id="CAJOBR010027283">
    <property type="protein sequence ID" value="CAF4975527.1"/>
    <property type="molecule type" value="Genomic_DNA"/>
</dbReference>
<comment type="catalytic activity">
    <reaction evidence="8">
        <text>(3R)-1,4-thiomorpholine-3-carboxylate + NAD(+) = 3,4-dehydrothiomorpholine-3-carboxylate + NADH + 2 H(+)</text>
        <dbReference type="Rhea" id="RHEA:12504"/>
        <dbReference type="ChEBI" id="CHEBI:15378"/>
        <dbReference type="ChEBI" id="CHEBI:57540"/>
        <dbReference type="ChEBI" id="CHEBI:57945"/>
        <dbReference type="ChEBI" id="CHEBI:58517"/>
        <dbReference type="ChEBI" id="CHEBI:176873"/>
        <dbReference type="EC" id="1.5.1.25"/>
    </reaction>
    <physiologicalReaction direction="right-to-left" evidence="8">
        <dbReference type="Rhea" id="RHEA:12506"/>
    </physiologicalReaction>
</comment>
<dbReference type="InterPro" id="IPR003462">
    <property type="entry name" value="ODC_Mu_crystall"/>
</dbReference>
<gene>
    <name evidence="18" type="ORF">QYT958_LOCUS35636</name>
</gene>
<dbReference type="GO" id="GO:0050241">
    <property type="term" value="F:pyrroline-2-carboxylate reductase activity"/>
    <property type="evidence" value="ECO:0007669"/>
    <property type="project" value="UniProtKB-EC"/>
</dbReference>
<reference evidence="18" key="1">
    <citation type="submission" date="2021-02" db="EMBL/GenBank/DDBJ databases">
        <authorList>
            <person name="Nowell W R."/>
        </authorList>
    </citation>
    <scope>NUCLEOTIDE SEQUENCE</scope>
</reference>
<name>A0A821ZA58_9BILA</name>
<dbReference type="Gene3D" id="3.40.50.720">
    <property type="entry name" value="NAD(P)-binding Rossmann-like Domain"/>
    <property type="match status" value="1"/>
</dbReference>
<dbReference type="GO" id="GO:0047127">
    <property type="term" value="F:thiomorpholine-carboxylate dehydrogenase activity"/>
    <property type="evidence" value="ECO:0007669"/>
    <property type="project" value="UniProtKB-EC"/>
</dbReference>
<dbReference type="Proteomes" id="UP000663848">
    <property type="component" value="Unassembled WGS sequence"/>
</dbReference>
<sequence>VGSFRATMRELADDLMLSSDTTVIVDSKESAMKEAGEIIQSKAEIVAELGELIENNEFCDGISKDKITIFKSVGMAIEDLAAAIVLYEYLQECREK</sequence>
<dbReference type="GO" id="GO:0042562">
    <property type="term" value="F:hormone binding"/>
    <property type="evidence" value="ECO:0007669"/>
    <property type="project" value="TreeGrafter"/>
</dbReference>
<evidence type="ECO:0000313" key="18">
    <source>
        <dbReference type="EMBL" id="CAF4975527.1"/>
    </source>
</evidence>
<dbReference type="SUPFAM" id="SSF51735">
    <property type="entry name" value="NAD(P)-binding Rossmann-fold domains"/>
    <property type="match status" value="1"/>
</dbReference>
<dbReference type="PANTHER" id="PTHR13812:SF19">
    <property type="entry name" value="KETIMINE REDUCTASE MU-CRYSTALLIN"/>
    <property type="match status" value="1"/>
</dbReference>
<dbReference type="InterPro" id="IPR036291">
    <property type="entry name" value="NAD(P)-bd_dom_sf"/>
</dbReference>
<comment type="catalytic activity">
    <reaction evidence="5">
        <text>L-pipecolate + NAD(+) = Delta(1)-piperideine-2-carboxylate + NADH + H(+)</text>
        <dbReference type="Rhea" id="RHEA:30807"/>
        <dbReference type="ChEBI" id="CHEBI:15378"/>
        <dbReference type="ChEBI" id="CHEBI:57540"/>
        <dbReference type="ChEBI" id="CHEBI:57945"/>
        <dbReference type="ChEBI" id="CHEBI:61185"/>
        <dbReference type="ChEBI" id="CHEBI:77631"/>
        <dbReference type="EC" id="1.5.1.1"/>
    </reaction>
    <physiologicalReaction direction="right-to-left" evidence="5">
        <dbReference type="Rhea" id="RHEA:30809"/>
    </physiologicalReaction>
</comment>
<dbReference type="EC" id="1.5.1.25" evidence="2"/>
<evidence type="ECO:0000256" key="3">
    <source>
        <dbReference type="ARBA" id="ARBA00015173"/>
    </source>
</evidence>
<evidence type="ECO:0000256" key="4">
    <source>
        <dbReference type="ARBA" id="ARBA00033420"/>
    </source>
</evidence>
<comment type="catalytic activity">
    <reaction evidence="10">
        <text>(R)-lanthionine ketimine + NADPH + 2 H(+) = (3R,5R)-1,4-thiomorpholine-3,5-dicarboxylate + NADP(+)</text>
        <dbReference type="Rhea" id="RHEA:68040"/>
        <dbReference type="ChEBI" id="CHEBI:15378"/>
        <dbReference type="ChEBI" id="CHEBI:57783"/>
        <dbReference type="ChEBI" id="CHEBI:58349"/>
        <dbReference type="ChEBI" id="CHEBI:176891"/>
        <dbReference type="ChEBI" id="CHEBI:176892"/>
    </reaction>
    <physiologicalReaction direction="left-to-right" evidence="10">
        <dbReference type="Rhea" id="RHEA:68041"/>
    </physiologicalReaction>
</comment>
<dbReference type="GO" id="GO:0005737">
    <property type="term" value="C:cytoplasm"/>
    <property type="evidence" value="ECO:0007669"/>
    <property type="project" value="TreeGrafter"/>
</dbReference>
<comment type="subunit">
    <text evidence="15">Homodimer. Binds the thyroid hormone triiodothyronine (T3); T3 binding inhibits enzymatic activity.</text>
</comment>
<comment type="catalytic activity">
    <reaction evidence="12">
        <text>(3R)-1,4-thiomorpholine-3-carboxylate + NADP(+) = 3,4-dehydrothiomorpholine-3-carboxylate + NADPH + 2 H(+)</text>
        <dbReference type="Rhea" id="RHEA:12500"/>
        <dbReference type="ChEBI" id="CHEBI:15378"/>
        <dbReference type="ChEBI" id="CHEBI:57783"/>
        <dbReference type="ChEBI" id="CHEBI:58349"/>
        <dbReference type="ChEBI" id="CHEBI:58517"/>
        <dbReference type="ChEBI" id="CHEBI:176873"/>
        <dbReference type="EC" id="1.5.1.25"/>
    </reaction>
    <physiologicalReaction direction="right-to-left" evidence="12">
        <dbReference type="Rhea" id="RHEA:12502"/>
    </physiologicalReaction>
</comment>
<dbReference type="InterPro" id="IPR023401">
    <property type="entry name" value="ODC_N"/>
</dbReference>
<comment type="catalytic activity">
    <reaction evidence="11">
        <text>(S)-cystathionine ketimine + NADH + 2 H(+) = (3R,5S)-2,3,5,6,7-pentahydro-1,4-thiazepine-3,5-dicarboxylate + NAD(+)</text>
        <dbReference type="Rhea" id="RHEA:68032"/>
        <dbReference type="ChEBI" id="CHEBI:15378"/>
        <dbReference type="ChEBI" id="CHEBI:57540"/>
        <dbReference type="ChEBI" id="CHEBI:57945"/>
        <dbReference type="ChEBI" id="CHEBI:176808"/>
        <dbReference type="ChEBI" id="CHEBI:176810"/>
    </reaction>
    <physiologicalReaction direction="left-to-right" evidence="11">
        <dbReference type="Rhea" id="RHEA:68033"/>
    </physiologicalReaction>
</comment>
<evidence type="ECO:0000256" key="13">
    <source>
        <dbReference type="ARBA" id="ARBA00093264"/>
    </source>
</evidence>
<evidence type="ECO:0000256" key="2">
    <source>
        <dbReference type="ARBA" id="ARBA00012883"/>
    </source>
</evidence>
<comment type="catalytic activity">
    <reaction evidence="13">
        <text>L-proline + NAD(+) = 1-pyrroline-2-carboxylate + NADH + H(+)</text>
        <dbReference type="Rhea" id="RHEA:20321"/>
        <dbReference type="ChEBI" id="CHEBI:15378"/>
        <dbReference type="ChEBI" id="CHEBI:39785"/>
        <dbReference type="ChEBI" id="CHEBI:57540"/>
        <dbReference type="ChEBI" id="CHEBI:57945"/>
        <dbReference type="ChEBI" id="CHEBI:60039"/>
        <dbReference type="EC" id="1.5.1.1"/>
    </reaction>
    <physiologicalReaction direction="right-to-left" evidence="13">
        <dbReference type="Rhea" id="RHEA:20323"/>
    </physiologicalReaction>
</comment>
<evidence type="ECO:0000256" key="17">
    <source>
        <dbReference type="ARBA" id="ARBA00093650"/>
    </source>
</evidence>
<dbReference type="AlphaFoldDB" id="A0A821ZA58"/>
<evidence type="ECO:0000256" key="10">
    <source>
        <dbReference type="ARBA" id="ARBA00093248"/>
    </source>
</evidence>
<feature type="non-terminal residue" evidence="18">
    <location>
        <position position="1"/>
    </location>
</feature>
<dbReference type="PANTHER" id="PTHR13812">
    <property type="entry name" value="KETIMINE REDUCTASE MU-CRYSTALLIN"/>
    <property type="match status" value="1"/>
</dbReference>
<proteinExistence type="inferred from homology"/>
<comment type="catalytic activity">
    <reaction evidence="14">
        <text>L-pipecolate + NADP(+) = Delta(1)-piperideine-2-carboxylate + NADPH + H(+)</text>
        <dbReference type="Rhea" id="RHEA:12524"/>
        <dbReference type="ChEBI" id="CHEBI:15378"/>
        <dbReference type="ChEBI" id="CHEBI:57783"/>
        <dbReference type="ChEBI" id="CHEBI:58349"/>
        <dbReference type="ChEBI" id="CHEBI:61185"/>
        <dbReference type="ChEBI" id="CHEBI:77631"/>
        <dbReference type="EC" id="1.5.1.1"/>
    </reaction>
    <physiologicalReaction direction="right-to-left" evidence="14">
        <dbReference type="Rhea" id="RHEA:12526"/>
    </physiologicalReaction>
</comment>
<dbReference type="EC" id="1.5.1.1" evidence="16"/>
<comment type="catalytic activity">
    <reaction evidence="9">
        <text>(S)-cystathionine ketimine + NADPH + 2 H(+) = (3R,5S)-2,3,5,6,7-pentahydro-1,4-thiazepine-3,5-dicarboxylate + NADP(+)</text>
        <dbReference type="Rhea" id="RHEA:68036"/>
        <dbReference type="ChEBI" id="CHEBI:15378"/>
        <dbReference type="ChEBI" id="CHEBI:57783"/>
        <dbReference type="ChEBI" id="CHEBI:58349"/>
        <dbReference type="ChEBI" id="CHEBI:176808"/>
        <dbReference type="ChEBI" id="CHEBI:176810"/>
    </reaction>
    <physiologicalReaction direction="left-to-right" evidence="9">
        <dbReference type="Rhea" id="RHEA:68037"/>
    </physiologicalReaction>
</comment>
<evidence type="ECO:0000256" key="1">
    <source>
        <dbReference type="ARBA" id="ARBA00008903"/>
    </source>
</evidence>
<comment type="similarity">
    <text evidence="1">Belongs to the ornithine cyclodeaminase/mu-crystallin family.</text>
</comment>
<evidence type="ECO:0000256" key="8">
    <source>
        <dbReference type="ARBA" id="ARBA00093226"/>
    </source>
</evidence>
<dbReference type="Gene3D" id="3.30.1780.10">
    <property type="entry name" value="ornithine cyclodeaminase, domain 1"/>
    <property type="match status" value="1"/>
</dbReference>
<protein>
    <recommendedName>
        <fullName evidence="3">Ketimine reductase mu-crystallin</fullName>
        <ecNumber evidence="16">1.5.1.1</ecNumber>
        <ecNumber evidence="2">1.5.1.25</ecNumber>
    </recommendedName>
    <alternativeName>
        <fullName evidence="17">1-piperideine-2-carboxylate/1-pyrroline-2-carboxylate reductase</fullName>
    </alternativeName>
    <alternativeName>
        <fullName evidence="4">NADP-regulated thyroid-hormone-binding protein</fullName>
    </alternativeName>
</protein>
<dbReference type="Pfam" id="PF02423">
    <property type="entry name" value="OCD_Mu_crystall"/>
    <property type="match status" value="1"/>
</dbReference>
<comment type="catalytic activity">
    <reaction evidence="6">
        <text>Delta(2)-thiazoline-2-carboxylate + NADPH + 2 H(+) = L-thiazolidine-2-carboxylate + NADP(+)</text>
        <dbReference type="Rhea" id="RHEA:68072"/>
        <dbReference type="ChEBI" id="CHEBI:15378"/>
        <dbReference type="ChEBI" id="CHEBI:57783"/>
        <dbReference type="ChEBI" id="CHEBI:58349"/>
        <dbReference type="ChEBI" id="CHEBI:176895"/>
        <dbReference type="ChEBI" id="CHEBI:176896"/>
    </reaction>
    <physiologicalReaction direction="left-to-right" evidence="6">
        <dbReference type="Rhea" id="RHEA:68073"/>
    </physiologicalReaction>
</comment>
<evidence type="ECO:0000313" key="19">
    <source>
        <dbReference type="Proteomes" id="UP000663848"/>
    </source>
</evidence>
<evidence type="ECO:0000256" key="14">
    <source>
        <dbReference type="ARBA" id="ARBA00093273"/>
    </source>
</evidence>
<organism evidence="18 19">
    <name type="scientific">Rotaria socialis</name>
    <dbReference type="NCBI Taxonomy" id="392032"/>
    <lineage>
        <taxon>Eukaryota</taxon>
        <taxon>Metazoa</taxon>
        <taxon>Spiralia</taxon>
        <taxon>Gnathifera</taxon>
        <taxon>Rotifera</taxon>
        <taxon>Eurotatoria</taxon>
        <taxon>Bdelloidea</taxon>
        <taxon>Philodinida</taxon>
        <taxon>Philodinidae</taxon>
        <taxon>Rotaria</taxon>
    </lineage>
</organism>
<evidence type="ECO:0000256" key="7">
    <source>
        <dbReference type="ARBA" id="ARBA00093203"/>
    </source>
</evidence>
<evidence type="ECO:0000256" key="9">
    <source>
        <dbReference type="ARBA" id="ARBA00093227"/>
    </source>
</evidence>
<accession>A0A821ZA58</accession>
<evidence type="ECO:0000256" key="12">
    <source>
        <dbReference type="ARBA" id="ARBA00093263"/>
    </source>
</evidence>
<comment type="catalytic activity">
    <reaction evidence="7">
        <text>L-proline + NADP(+) = 1-pyrroline-2-carboxylate + NADPH + H(+)</text>
        <dbReference type="Rhea" id="RHEA:20317"/>
        <dbReference type="ChEBI" id="CHEBI:15378"/>
        <dbReference type="ChEBI" id="CHEBI:39785"/>
        <dbReference type="ChEBI" id="CHEBI:57783"/>
        <dbReference type="ChEBI" id="CHEBI:58349"/>
        <dbReference type="ChEBI" id="CHEBI:60039"/>
        <dbReference type="EC" id="1.5.1.1"/>
    </reaction>
    <physiologicalReaction direction="right-to-left" evidence="7">
        <dbReference type="Rhea" id="RHEA:20319"/>
    </physiologicalReaction>
</comment>
<evidence type="ECO:0000256" key="16">
    <source>
        <dbReference type="ARBA" id="ARBA00093598"/>
    </source>
</evidence>
<evidence type="ECO:0000256" key="15">
    <source>
        <dbReference type="ARBA" id="ARBA00093567"/>
    </source>
</evidence>
<evidence type="ECO:0000256" key="5">
    <source>
        <dbReference type="ARBA" id="ARBA00093190"/>
    </source>
</evidence>
<evidence type="ECO:0000256" key="6">
    <source>
        <dbReference type="ARBA" id="ARBA00093197"/>
    </source>
</evidence>
<comment type="caution">
    <text evidence="18">The sequence shown here is derived from an EMBL/GenBank/DDBJ whole genome shotgun (WGS) entry which is preliminary data.</text>
</comment>
<evidence type="ECO:0000256" key="11">
    <source>
        <dbReference type="ARBA" id="ARBA00093250"/>
    </source>
</evidence>